<name>A0A558QTW1_9SPHN</name>
<dbReference type="InterPro" id="IPR011990">
    <property type="entry name" value="TPR-like_helical_dom_sf"/>
</dbReference>
<protein>
    <submittedName>
        <fullName evidence="1">Sel1 repeat family protein</fullName>
    </submittedName>
</protein>
<dbReference type="Gene3D" id="1.25.40.10">
    <property type="entry name" value="Tetratricopeptide repeat domain"/>
    <property type="match status" value="1"/>
</dbReference>
<dbReference type="EMBL" id="VNIM01000118">
    <property type="protein sequence ID" value="TVV70565.1"/>
    <property type="molecule type" value="Genomic_DNA"/>
</dbReference>
<dbReference type="Proteomes" id="UP000318681">
    <property type="component" value="Unassembled WGS sequence"/>
</dbReference>
<evidence type="ECO:0000313" key="2">
    <source>
        <dbReference type="Proteomes" id="UP000318681"/>
    </source>
</evidence>
<dbReference type="AlphaFoldDB" id="A0A558QTW1"/>
<dbReference type="RefSeq" id="WP_145155203.1">
    <property type="nucleotide sequence ID" value="NZ_VNIM01000118.1"/>
</dbReference>
<proteinExistence type="predicted"/>
<dbReference type="OrthoDB" id="6810016at2"/>
<dbReference type="SMART" id="SM00671">
    <property type="entry name" value="SEL1"/>
    <property type="match status" value="4"/>
</dbReference>
<reference evidence="1 2" key="1">
    <citation type="submission" date="2019-07" db="EMBL/GenBank/DDBJ databases">
        <title>Sphingomonas solaris sp. nov., isolated from a solar panel from Boston, Massachusetts.</title>
        <authorList>
            <person name="Tanner K."/>
            <person name="Pascual J."/>
            <person name="Mancuso C."/>
            <person name="Pereto J."/>
            <person name="Khalil A."/>
            <person name="Vilanova C."/>
        </authorList>
    </citation>
    <scope>NUCLEOTIDE SEQUENCE [LARGE SCALE GENOMIC DNA]</scope>
    <source>
        <strain evidence="1 2">R4DWN</strain>
    </source>
</reference>
<comment type="caution">
    <text evidence="1">The sequence shown here is derived from an EMBL/GenBank/DDBJ whole genome shotgun (WGS) entry which is preliminary data.</text>
</comment>
<dbReference type="PANTHER" id="PTHR43628">
    <property type="entry name" value="ACTIVATOR OF C KINASE PROTEIN 1-RELATED"/>
    <property type="match status" value="1"/>
</dbReference>
<dbReference type="Pfam" id="PF08238">
    <property type="entry name" value="Sel1"/>
    <property type="match status" value="4"/>
</dbReference>
<accession>A0A558QTW1</accession>
<organism evidence="1 2">
    <name type="scientific">Alterirhizorhabdus solaris</name>
    <dbReference type="NCBI Taxonomy" id="2529389"/>
    <lineage>
        <taxon>Bacteria</taxon>
        <taxon>Pseudomonadati</taxon>
        <taxon>Pseudomonadota</taxon>
        <taxon>Alphaproteobacteria</taxon>
        <taxon>Sphingomonadales</taxon>
        <taxon>Rhizorhabdaceae</taxon>
        <taxon>Alterirhizorhabdus</taxon>
    </lineage>
</organism>
<evidence type="ECO:0000313" key="1">
    <source>
        <dbReference type="EMBL" id="TVV70565.1"/>
    </source>
</evidence>
<gene>
    <name evidence="1" type="ORF">FOY91_18790</name>
</gene>
<dbReference type="SUPFAM" id="SSF81901">
    <property type="entry name" value="HCP-like"/>
    <property type="match status" value="1"/>
</dbReference>
<dbReference type="PANTHER" id="PTHR43628:SF1">
    <property type="entry name" value="CHITIN SYNTHASE REGULATORY FACTOR 2-RELATED"/>
    <property type="match status" value="1"/>
</dbReference>
<sequence>MSGSADTLAALAPDAIAARLAGPPAGRAAFIAEAAHAGVAEAQLLYGQLLLDGNGVAADPAAALGWFGRAAAAGNLMALNMVGRCHDLGWGTAPDKARAADCYLAAARRGLDWAMYNYATLLALGEGVAEDKAGALAWLRRAAALGNANAINFVGSFHEDGWATPVDMATARRCYAEAAEGGDFRGRFNHARMLIAAGDVRQAGAWIARLPENATPAFLEKARGWLAGHPQPAVRALAASLPG</sequence>
<dbReference type="InterPro" id="IPR006597">
    <property type="entry name" value="Sel1-like"/>
</dbReference>
<dbReference type="InterPro" id="IPR052945">
    <property type="entry name" value="Mitotic_Regulator"/>
</dbReference>
<keyword evidence="2" id="KW-1185">Reference proteome</keyword>